<dbReference type="Proteomes" id="UP001221898">
    <property type="component" value="Unassembled WGS sequence"/>
</dbReference>
<dbReference type="EMBL" id="JAINUG010000156">
    <property type="protein sequence ID" value="KAJ8391511.1"/>
    <property type="molecule type" value="Genomic_DNA"/>
</dbReference>
<dbReference type="PANTHER" id="PTHR28489:SF1">
    <property type="entry name" value="PROTEIN RD3"/>
    <property type="match status" value="1"/>
</dbReference>
<name>A0AAD7WBY8_9TELE</name>
<keyword evidence="2" id="KW-1185">Reference proteome</keyword>
<dbReference type="AlphaFoldDB" id="A0AAD7WBY8"/>
<organism evidence="1 2">
    <name type="scientific">Aldrovandia affinis</name>
    <dbReference type="NCBI Taxonomy" id="143900"/>
    <lineage>
        <taxon>Eukaryota</taxon>
        <taxon>Metazoa</taxon>
        <taxon>Chordata</taxon>
        <taxon>Craniata</taxon>
        <taxon>Vertebrata</taxon>
        <taxon>Euteleostomi</taxon>
        <taxon>Actinopterygii</taxon>
        <taxon>Neopterygii</taxon>
        <taxon>Teleostei</taxon>
        <taxon>Notacanthiformes</taxon>
        <taxon>Halosauridae</taxon>
        <taxon>Aldrovandia</taxon>
    </lineage>
</organism>
<accession>A0AAD7WBY8</accession>
<evidence type="ECO:0000313" key="1">
    <source>
        <dbReference type="EMBL" id="KAJ8391511.1"/>
    </source>
</evidence>
<comment type="caution">
    <text evidence="1">The sequence shown here is derived from an EMBL/GenBank/DDBJ whole genome shotgun (WGS) entry which is preliminary data.</text>
</comment>
<reference evidence="1" key="1">
    <citation type="journal article" date="2023" name="Science">
        <title>Genome structures resolve the early diversification of teleost fishes.</title>
        <authorList>
            <person name="Parey E."/>
            <person name="Louis A."/>
            <person name="Montfort J."/>
            <person name="Bouchez O."/>
            <person name="Roques C."/>
            <person name="Iampietro C."/>
            <person name="Lluch J."/>
            <person name="Castinel A."/>
            <person name="Donnadieu C."/>
            <person name="Desvignes T."/>
            <person name="Floi Bucao C."/>
            <person name="Jouanno E."/>
            <person name="Wen M."/>
            <person name="Mejri S."/>
            <person name="Dirks R."/>
            <person name="Jansen H."/>
            <person name="Henkel C."/>
            <person name="Chen W.J."/>
            <person name="Zahm M."/>
            <person name="Cabau C."/>
            <person name="Klopp C."/>
            <person name="Thompson A.W."/>
            <person name="Robinson-Rechavi M."/>
            <person name="Braasch I."/>
            <person name="Lecointre G."/>
            <person name="Bobe J."/>
            <person name="Postlethwait J.H."/>
            <person name="Berthelot C."/>
            <person name="Roest Crollius H."/>
            <person name="Guiguen Y."/>
        </authorList>
    </citation>
    <scope>NUCLEOTIDE SEQUENCE</scope>
    <source>
        <strain evidence="1">NC1722</strain>
    </source>
</reference>
<gene>
    <name evidence="1" type="ORF">AAFF_G00088330</name>
</gene>
<sequence>MASWFGWSEPYQRSAQKSPEDVVTDTLMLELSWQMKEAERTQRERDSEYRRLQTGVDYGWLASYPRSTYDITAGERLGLEDLCAKIHPSYCGAVILRLRQVVLENEPEVQEVSSLFRSVLLEALDRMREEEEARRLSRHSSELRTVSEDVERGLGKAERAKRVWSMPEFRSGKGT</sequence>
<evidence type="ECO:0000313" key="2">
    <source>
        <dbReference type="Proteomes" id="UP001221898"/>
    </source>
</evidence>
<dbReference type="Pfam" id="PF14473">
    <property type="entry name" value="RD3"/>
    <property type="match status" value="1"/>
</dbReference>
<evidence type="ECO:0008006" key="3">
    <source>
        <dbReference type="Google" id="ProtNLM"/>
    </source>
</evidence>
<proteinExistence type="predicted"/>
<dbReference type="PANTHER" id="PTHR28489">
    <property type="entry name" value="RENTINAL DEGENERATION 3-LIKE"/>
    <property type="match status" value="1"/>
</dbReference>
<protein>
    <recommendedName>
        <fullName evidence="3">Protein RD3</fullName>
    </recommendedName>
</protein>
<dbReference type="InterPro" id="IPR028092">
    <property type="entry name" value="RD3"/>
</dbReference>